<proteinExistence type="predicted"/>
<organism evidence="1 2">
    <name type="scientific">Kribbella speibonae</name>
    <dbReference type="NCBI Taxonomy" id="1572660"/>
    <lineage>
        <taxon>Bacteria</taxon>
        <taxon>Bacillati</taxon>
        <taxon>Actinomycetota</taxon>
        <taxon>Actinomycetes</taxon>
        <taxon>Propionibacteriales</taxon>
        <taxon>Kribbellaceae</taxon>
        <taxon>Kribbella</taxon>
    </lineage>
</organism>
<dbReference type="AlphaFoldDB" id="A0A4R0IDY4"/>
<gene>
    <name evidence="1" type="ORF">E0H92_43350</name>
</gene>
<name>A0A4R0IDY4_9ACTN</name>
<evidence type="ECO:0000313" key="2">
    <source>
        <dbReference type="Proteomes" id="UP000294225"/>
    </source>
</evidence>
<comment type="caution">
    <text evidence="1">The sequence shown here is derived from an EMBL/GenBank/DDBJ whole genome shotgun (WGS) entry which is preliminary data.</text>
</comment>
<protein>
    <recommendedName>
        <fullName evidence="3">ABM domain-containing protein</fullName>
    </recommendedName>
</protein>
<dbReference type="RefSeq" id="WP_131500418.1">
    <property type="nucleotide sequence ID" value="NZ_SJKC01000010.1"/>
</dbReference>
<reference evidence="1 2" key="1">
    <citation type="submission" date="2019-02" db="EMBL/GenBank/DDBJ databases">
        <title>Kribbella capetownensis sp. nov. and Kribbella speibonae sp. nov., isolated from soil.</title>
        <authorList>
            <person name="Curtis S.M."/>
            <person name="Norton I."/>
            <person name="Everest G.J."/>
            <person name="Meyers P.R."/>
        </authorList>
    </citation>
    <scope>NUCLEOTIDE SEQUENCE [LARGE SCALE GENOMIC DNA]</scope>
    <source>
        <strain evidence="1 2">YM55</strain>
    </source>
</reference>
<evidence type="ECO:0008006" key="3">
    <source>
        <dbReference type="Google" id="ProtNLM"/>
    </source>
</evidence>
<accession>A0A4R0IDY4</accession>
<sequence>MAAFVQIIEYRTSKPDEVAALMEDFRAKREAEGDGPAPTRGTTCADRDEPGRYFAIVEFESYEAAMENSQRADTTEMSEKMMELCDGPATFYNLDQVASMD</sequence>
<evidence type="ECO:0000313" key="1">
    <source>
        <dbReference type="EMBL" id="TCC29018.1"/>
    </source>
</evidence>
<dbReference type="Proteomes" id="UP000294225">
    <property type="component" value="Unassembled WGS sequence"/>
</dbReference>
<dbReference type="EMBL" id="SJKC01000010">
    <property type="protein sequence ID" value="TCC29018.1"/>
    <property type="molecule type" value="Genomic_DNA"/>
</dbReference>
<dbReference type="SUPFAM" id="SSF54909">
    <property type="entry name" value="Dimeric alpha+beta barrel"/>
    <property type="match status" value="1"/>
</dbReference>
<dbReference type="InterPro" id="IPR011008">
    <property type="entry name" value="Dimeric_a/b-barrel"/>
</dbReference>